<evidence type="ECO:0000256" key="2">
    <source>
        <dbReference type="SAM" id="SignalP"/>
    </source>
</evidence>
<evidence type="ECO:0000313" key="4">
    <source>
        <dbReference type="Proteomes" id="UP000290261"/>
    </source>
</evidence>
<feature type="signal peptide" evidence="2">
    <location>
        <begin position="1"/>
        <end position="19"/>
    </location>
</feature>
<gene>
    <name evidence="3" type="ORF">DN53_01205</name>
</gene>
<dbReference type="RefSeq" id="WP_129652592.1">
    <property type="nucleotide sequence ID" value="NZ_ML142907.1"/>
</dbReference>
<name>A0A444VPY0_9FLAO</name>
<feature type="region of interest" description="Disordered" evidence="1">
    <location>
        <begin position="37"/>
        <end position="59"/>
    </location>
</feature>
<feature type="chain" id="PRO_5019392425" description="Secreted protein" evidence="2">
    <location>
        <begin position="20"/>
        <end position="59"/>
    </location>
</feature>
<keyword evidence="2" id="KW-0732">Signal</keyword>
<sequence length="59" mass="6297">MKKLLSIFAIALLTTGLFSCEAETDVQDTEAMVKSLSVDIDQSATDGKQSDDEDRGGSN</sequence>
<comment type="caution">
    <text evidence="3">The sequence shown here is derived from an EMBL/GenBank/DDBJ whole genome shotgun (WGS) entry which is preliminary data.</text>
</comment>
<dbReference type="EMBL" id="JJMP01000001">
    <property type="protein sequence ID" value="RYC52867.1"/>
    <property type="molecule type" value="Genomic_DNA"/>
</dbReference>
<reference evidence="3 4" key="1">
    <citation type="submission" date="2014-04" db="EMBL/GenBank/DDBJ databases">
        <title>Whole genome of Muricauda olearia.</title>
        <authorList>
            <person name="Zhang X.-H."/>
            <person name="Tang K."/>
        </authorList>
    </citation>
    <scope>NUCLEOTIDE SEQUENCE [LARGE SCALE GENOMIC DNA]</scope>
    <source>
        <strain evidence="3 4">Th120</strain>
    </source>
</reference>
<organism evidence="3 4">
    <name type="scientific">Flagellimonas olearia</name>
    <dbReference type="NCBI Taxonomy" id="552546"/>
    <lineage>
        <taxon>Bacteria</taxon>
        <taxon>Pseudomonadati</taxon>
        <taxon>Bacteroidota</taxon>
        <taxon>Flavobacteriia</taxon>
        <taxon>Flavobacteriales</taxon>
        <taxon>Flavobacteriaceae</taxon>
        <taxon>Flagellimonas</taxon>
    </lineage>
</organism>
<protein>
    <recommendedName>
        <fullName evidence="5">Secreted protein</fullName>
    </recommendedName>
</protein>
<dbReference type="AlphaFoldDB" id="A0A444VPY0"/>
<keyword evidence="4" id="KW-1185">Reference proteome</keyword>
<evidence type="ECO:0000256" key="1">
    <source>
        <dbReference type="SAM" id="MobiDB-lite"/>
    </source>
</evidence>
<evidence type="ECO:0008006" key="5">
    <source>
        <dbReference type="Google" id="ProtNLM"/>
    </source>
</evidence>
<proteinExistence type="predicted"/>
<evidence type="ECO:0000313" key="3">
    <source>
        <dbReference type="EMBL" id="RYC52867.1"/>
    </source>
</evidence>
<dbReference type="Proteomes" id="UP000290261">
    <property type="component" value="Unassembled WGS sequence"/>
</dbReference>
<dbReference type="PROSITE" id="PS51257">
    <property type="entry name" value="PROKAR_LIPOPROTEIN"/>
    <property type="match status" value="1"/>
</dbReference>
<accession>A0A444VPY0</accession>